<sequence>MSLMPKISQYRAIKPKNKYHAKKIQADGITFDSRVEYMYYIRFIKNRYISFDDHKSFEITPRFKLNGKTHRKRVYSPDFIEYDTHGQMIKVVDVKGGKVTADASLRINEFEYLYQVPVVLARYNYRTKQFQEKVK</sequence>
<dbReference type="EMBL" id="CP045562">
    <property type="protein sequence ID" value="QFX92499.1"/>
    <property type="molecule type" value="Genomic_DNA"/>
</dbReference>
<evidence type="ECO:0000313" key="2">
    <source>
        <dbReference type="Proteomes" id="UP000327194"/>
    </source>
</evidence>
<proteinExistence type="predicted"/>
<gene>
    <name evidence="1" type="ORF">LF543_02540</name>
</gene>
<reference evidence="1 2" key="1">
    <citation type="submission" date="2019-10" db="EMBL/GenBank/DDBJ databases">
        <title>Genome sequencing of Lactobacillus fructivorans.</title>
        <authorList>
            <person name="Kim K."/>
        </authorList>
    </citation>
    <scope>NUCLEOTIDE SEQUENCE [LARGE SCALE GENOMIC DNA]</scope>
    <source>
        <strain evidence="1 2">LF543</strain>
    </source>
</reference>
<protein>
    <submittedName>
        <fullName evidence="1">DUF1064 domain-containing protein</fullName>
    </submittedName>
</protein>
<dbReference type="Proteomes" id="UP000327194">
    <property type="component" value="Chromosome"/>
</dbReference>
<organism evidence="1 2">
    <name type="scientific">Fructilactobacillus fructivorans</name>
    <dbReference type="NCBI Taxonomy" id="1614"/>
    <lineage>
        <taxon>Bacteria</taxon>
        <taxon>Bacillati</taxon>
        <taxon>Bacillota</taxon>
        <taxon>Bacilli</taxon>
        <taxon>Lactobacillales</taxon>
        <taxon>Lactobacillaceae</taxon>
        <taxon>Fructilactobacillus</taxon>
    </lineage>
</organism>
<evidence type="ECO:0000313" key="1">
    <source>
        <dbReference type="EMBL" id="QFX92499.1"/>
    </source>
</evidence>
<dbReference type="InterPro" id="IPR009414">
    <property type="entry name" value="DUF1064"/>
</dbReference>
<dbReference type="AlphaFoldDB" id="A0AAE6P077"/>
<name>A0AAE6P077_9LACO</name>
<dbReference type="Pfam" id="PF06356">
    <property type="entry name" value="DUF1064"/>
    <property type="match status" value="1"/>
</dbReference>
<dbReference type="KEGG" id="lfv:LF543_02540"/>
<accession>A0AAE6P077</accession>